<dbReference type="EMBL" id="SODU01000001">
    <property type="protein sequence ID" value="TDW95600.1"/>
    <property type="molecule type" value="Genomic_DNA"/>
</dbReference>
<gene>
    <name evidence="1" type="ORF">EV137_2943</name>
</gene>
<protein>
    <submittedName>
        <fullName evidence="1">Uncharacterized protein</fullName>
    </submittedName>
</protein>
<keyword evidence="2" id="KW-1185">Reference proteome</keyword>
<evidence type="ECO:0000313" key="2">
    <source>
        <dbReference type="Proteomes" id="UP000295060"/>
    </source>
</evidence>
<reference evidence="1 2" key="1">
    <citation type="submission" date="2019-03" db="EMBL/GenBank/DDBJ databases">
        <title>Genomic Encyclopedia of Type Strains, Phase III (KMG-III): the genomes of soil and plant-associated and newly described type strains.</title>
        <authorList>
            <person name="Whitman W."/>
        </authorList>
    </citation>
    <scope>NUCLEOTIDE SEQUENCE [LARGE SCALE GENOMIC DNA]</scope>
    <source>
        <strain evidence="1 2">VKMAc-2574</strain>
    </source>
</reference>
<dbReference type="RefSeq" id="WP_134004174.1">
    <property type="nucleotide sequence ID" value="NZ_SODU01000001.1"/>
</dbReference>
<accession>A0ABY2FR22</accession>
<sequence>MTLYVDRQGHVINRTTWLALTARPEYVVIASDAVAVEGQQVQVMTMWLGLNLPSRPRVFETLLHAVGGNRPCRWTWPSLLQAQAGHRQVVDELATGQPAASGSMSTRSNTGR</sequence>
<dbReference type="Proteomes" id="UP000295060">
    <property type="component" value="Unassembled WGS sequence"/>
</dbReference>
<comment type="caution">
    <text evidence="1">The sequence shown here is derived from an EMBL/GenBank/DDBJ whole genome shotgun (WGS) entry which is preliminary data.</text>
</comment>
<organism evidence="1 2">
    <name type="scientific">Kribbella pratensis</name>
    <dbReference type="NCBI Taxonomy" id="2512112"/>
    <lineage>
        <taxon>Bacteria</taxon>
        <taxon>Bacillati</taxon>
        <taxon>Actinomycetota</taxon>
        <taxon>Actinomycetes</taxon>
        <taxon>Propionibacteriales</taxon>
        <taxon>Kribbellaceae</taxon>
        <taxon>Kribbella</taxon>
    </lineage>
</organism>
<name>A0ABY2FR22_9ACTN</name>
<evidence type="ECO:0000313" key="1">
    <source>
        <dbReference type="EMBL" id="TDW95600.1"/>
    </source>
</evidence>
<proteinExistence type="predicted"/>